<accession>A0AAE1BBH0</accession>
<organism evidence="2 3">
    <name type="scientific">Elysia crispata</name>
    <name type="common">lettuce slug</name>
    <dbReference type="NCBI Taxonomy" id="231223"/>
    <lineage>
        <taxon>Eukaryota</taxon>
        <taxon>Metazoa</taxon>
        <taxon>Spiralia</taxon>
        <taxon>Lophotrochozoa</taxon>
        <taxon>Mollusca</taxon>
        <taxon>Gastropoda</taxon>
        <taxon>Heterobranchia</taxon>
        <taxon>Euthyneura</taxon>
        <taxon>Panpulmonata</taxon>
        <taxon>Sacoglossa</taxon>
        <taxon>Placobranchoidea</taxon>
        <taxon>Plakobranchidae</taxon>
        <taxon>Elysia</taxon>
    </lineage>
</organism>
<comment type="caution">
    <text evidence="2">The sequence shown here is derived from an EMBL/GenBank/DDBJ whole genome shotgun (WGS) entry which is preliminary data.</text>
</comment>
<dbReference type="Proteomes" id="UP001283361">
    <property type="component" value="Unassembled WGS sequence"/>
</dbReference>
<sequence>MVSQPNDVTVPAVDAAVYKLSSYHLPSSPPRRFASRDWTPEATGRTPRMKNQLAASQVGTFPRSYRKDTSNGKPTSLLRE</sequence>
<gene>
    <name evidence="2" type="ORF">RRG08_027980</name>
</gene>
<evidence type="ECO:0000256" key="1">
    <source>
        <dbReference type="SAM" id="MobiDB-lite"/>
    </source>
</evidence>
<dbReference type="EMBL" id="JAWDGP010000188">
    <property type="protein sequence ID" value="KAK3803058.1"/>
    <property type="molecule type" value="Genomic_DNA"/>
</dbReference>
<keyword evidence="3" id="KW-1185">Reference proteome</keyword>
<protein>
    <submittedName>
        <fullName evidence="2">Uncharacterized protein</fullName>
    </submittedName>
</protein>
<evidence type="ECO:0000313" key="2">
    <source>
        <dbReference type="EMBL" id="KAK3803058.1"/>
    </source>
</evidence>
<evidence type="ECO:0000313" key="3">
    <source>
        <dbReference type="Proteomes" id="UP001283361"/>
    </source>
</evidence>
<dbReference type="AlphaFoldDB" id="A0AAE1BBH0"/>
<proteinExistence type="predicted"/>
<name>A0AAE1BBH0_9GAST</name>
<feature type="region of interest" description="Disordered" evidence="1">
    <location>
        <begin position="29"/>
        <end position="80"/>
    </location>
</feature>
<reference evidence="2" key="1">
    <citation type="journal article" date="2023" name="G3 (Bethesda)">
        <title>A reference genome for the long-term kleptoplast-retaining sea slug Elysia crispata morphotype clarki.</title>
        <authorList>
            <person name="Eastman K.E."/>
            <person name="Pendleton A.L."/>
            <person name="Shaikh M.A."/>
            <person name="Suttiyut T."/>
            <person name="Ogas R."/>
            <person name="Tomko P."/>
            <person name="Gavelis G."/>
            <person name="Widhalm J.R."/>
            <person name="Wisecaver J.H."/>
        </authorList>
    </citation>
    <scope>NUCLEOTIDE SEQUENCE</scope>
    <source>
        <strain evidence="2">ECLA1</strain>
    </source>
</reference>